<protein>
    <submittedName>
        <fullName evidence="1">NVEALA domain-containing protein</fullName>
    </submittedName>
</protein>
<reference evidence="1" key="2">
    <citation type="submission" date="2022-04" db="EMBL/GenBank/DDBJ databases">
        <authorList>
            <person name="Fokt H."/>
            <person name="Baines J."/>
        </authorList>
    </citation>
    <scope>NUCLEOTIDE SEQUENCE</scope>
    <source>
        <strain evidence="1">KH365_2</strain>
        <strain evidence="2">KH569_7</strain>
    </source>
</reference>
<dbReference type="AlphaFoldDB" id="A0A9X2NP59"/>
<organism evidence="1 3">
    <name type="scientific">Bacteroides muris</name>
    <name type="common">ex Fokt et al. 2023</name>
    <dbReference type="NCBI Taxonomy" id="2937417"/>
    <lineage>
        <taxon>Bacteria</taxon>
        <taxon>Pseudomonadati</taxon>
        <taxon>Bacteroidota</taxon>
        <taxon>Bacteroidia</taxon>
        <taxon>Bacteroidales</taxon>
        <taxon>Bacteroidaceae</taxon>
        <taxon>Bacteroides</taxon>
    </lineage>
</organism>
<dbReference type="EMBL" id="JAMZED010000003">
    <property type="protein sequence ID" value="MCR6503524.1"/>
    <property type="molecule type" value="Genomic_DNA"/>
</dbReference>
<name>A0A9X2NP59_9BACE</name>
<dbReference type="Proteomes" id="UP001143810">
    <property type="component" value="Unassembled WGS sequence"/>
</dbReference>
<accession>A0A9X2NP59</accession>
<keyword evidence="3" id="KW-1185">Reference proteome</keyword>
<dbReference type="InterPro" id="IPR025905">
    <property type="entry name" value="NVEALA"/>
</dbReference>
<sequence>MNAKIMKAAFVAAIAVVASYGVYANLKADNMSDLMLANVEALASGESGQNVYCCGNYGDCMLILGGGVVKGIKFFSPCP</sequence>
<evidence type="ECO:0000313" key="2">
    <source>
        <dbReference type="EMBL" id="MCR6508904.1"/>
    </source>
</evidence>
<evidence type="ECO:0000313" key="1">
    <source>
        <dbReference type="EMBL" id="MCR6503524.1"/>
    </source>
</evidence>
<dbReference type="EMBL" id="JAMZEE010000030">
    <property type="protein sequence ID" value="MCR6508904.1"/>
    <property type="molecule type" value="Genomic_DNA"/>
</dbReference>
<gene>
    <name evidence="2" type="ORF">M1B78_12225</name>
    <name evidence="1" type="ORF">M1B79_02245</name>
</gene>
<evidence type="ECO:0000313" key="3">
    <source>
        <dbReference type="Proteomes" id="UP001143192"/>
    </source>
</evidence>
<reference evidence="1" key="1">
    <citation type="journal article" date="2022" name="Arch. Microbiol.">
        <title>Bacteroides muris sp. nov. isolated from the cecum of wild-derived house mice.</title>
        <authorList>
            <person name="Fokt H."/>
            <person name="Unni R."/>
            <person name="Repnik U."/>
            <person name="Schmitz R.A."/>
            <person name="Bramkamp M."/>
            <person name="Baines J.F."/>
            <person name="Unterweger D."/>
        </authorList>
    </citation>
    <scope>NUCLEOTIDE SEQUENCE</scope>
    <source>
        <strain evidence="1">KH365_2</strain>
        <strain evidence="2">KH569_7</strain>
    </source>
</reference>
<proteinExistence type="predicted"/>
<dbReference type="Pfam" id="PF14055">
    <property type="entry name" value="NVEALA"/>
    <property type="match status" value="1"/>
</dbReference>
<comment type="caution">
    <text evidence="1">The sequence shown here is derived from an EMBL/GenBank/DDBJ whole genome shotgun (WGS) entry which is preliminary data.</text>
</comment>
<dbReference type="Proteomes" id="UP001143192">
    <property type="component" value="Unassembled WGS sequence"/>
</dbReference>
<dbReference type="RefSeq" id="WP_176468663.1">
    <property type="nucleotide sequence ID" value="NZ_JAMZED010000003.1"/>
</dbReference>